<feature type="transmembrane region" description="Helical" evidence="2">
    <location>
        <begin position="102"/>
        <end position="124"/>
    </location>
</feature>
<dbReference type="GeneID" id="23885080"/>
<keyword evidence="2" id="KW-0812">Transmembrane</keyword>
<feature type="region of interest" description="Disordered" evidence="1">
    <location>
        <begin position="1243"/>
        <end position="1283"/>
    </location>
</feature>
<evidence type="ECO:0000256" key="2">
    <source>
        <dbReference type="SAM" id="Phobius"/>
    </source>
</evidence>
<feature type="compositionally biased region" description="Basic and acidic residues" evidence="1">
    <location>
        <begin position="1310"/>
        <end position="1321"/>
    </location>
</feature>
<feature type="compositionally biased region" description="Polar residues" evidence="1">
    <location>
        <begin position="1326"/>
        <end position="1335"/>
    </location>
</feature>
<evidence type="ECO:0000313" key="4">
    <source>
        <dbReference type="Proteomes" id="UP000010091"/>
    </source>
</evidence>
<feature type="compositionally biased region" description="Polar residues" evidence="1">
    <location>
        <begin position="893"/>
        <end position="902"/>
    </location>
</feature>
<dbReference type="Proteomes" id="UP000010091">
    <property type="component" value="Chromosome 5"/>
</dbReference>
<feature type="region of interest" description="Disordered" evidence="1">
    <location>
        <begin position="414"/>
        <end position="451"/>
    </location>
</feature>
<dbReference type="RefSeq" id="XP_012048962.1">
    <property type="nucleotide sequence ID" value="XM_012193572.1"/>
</dbReference>
<name>J9VJZ0_CRYN9</name>
<protein>
    <submittedName>
        <fullName evidence="3">Uncharacterized protein</fullName>
    </submittedName>
</protein>
<dbReference type="EMBL" id="CP003824">
    <property type="protein sequence ID" value="AFR94787.2"/>
    <property type="molecule type" value="Genomic_DNA"/>
</dbReference>
<dbReference type="HOGENOM" id="CLU_253177_0_0_1"/>
<feature type="region of interest" description="Disordered" evidence="1">
    <location>
        <begin position="1359"/>
        <end position="1419"/>
    </location>
</feature>
<feature type="region of interest" description="Disordered" evidence="1">
    <location>
        <begin position="1141"/>
        <end position="1180"/>
    </location>
</feature>
<dbReference type="OrthoDB" id="2529242at2759"/>
<evidence type="ECO:0000256" key="1">
    <source>
        <dbReference type="SAM" id="MobiDB-lite"/>
    </source>
</evidence>
<reference evidence="3 4" key="1">
    <citation type="journal article" date="2014" name="PLoS Genet.">
        <title>Analysis of the genome and transcriptome of Cryptococcus neoformans var. grubii reveals complex RNA expression and microevolution leading to virulence attenuation.</title>
        <authorList>
            <person name="Janbon G."/>
            <person name="Ormerod K.L."/>
            <person name="Paulet D."/>
            <person name="Byrnes E.J.III."/>
            <person name="Yadav V."/>
            <person name="Chatterjee G."/>
            <person name="Mullapudi N."/>
            <person name="Hon C.C."/>
            <person name="Billmyre R.B."/>
            <person name="Brunel F."/>
            <person name="Bahn Y.S."/>
            <person name="Chen W."/>
            <person name="Chen Y."/>
            <person name="Chow E.W."/>
            <person name="Coppee J.Y."/>
            <person name="Floyd-Averette A."/>
            <person name="Gaillardin C."/>
            <person name="Gerik K.J."/>
            <person name="Goldberg J."/>
            <person name="Gonzalez-Hilarion S."/>
            <person name="Gujja S."/>
            <person name="Hamlin J.L."/>
            <person name="Hsueh Y.P."/>
            <person name="Ianiri G."/>
            <person name="Jones S."/>
            <person name="Kodira C.D."/>
            <person name="Kozubowski L."/>
            <person name="Lam W."/>
            <person name="Marra M."/>
            <person name="Mesner L.D."/>
            <person name="Mieczkowski P.A."/>
            <person name="Moyrand F."/>
            <person name="Nielsen K."/>
            <person name="Proux C."/>
            <person name="Rossignol T."/>
            <person name="Schein J.E."/>
            <person name="Sun S."/>
            <person name="Wollschlaeger C."/>
            <person name="Wood I.A."/>
            <person name="Zeng Q."/>
            <person name="Neuveglise C."/>
            <person name="Newlon C.S."/>
            <person name="Perfect J.R."/>
            <person name="Lodge J.K."/>
            <person name="Idnurm A."/>
            <person name="Stajich J.E."/>
            <person name="Kronstad J.W."/>
            <person name="Sanyal K."/>
            <person name="Heitman J."/>
            <person name="Fraser J.A."/>
            <person name="Cuomo C.A."/>
            <person name="Dietrich F.S."/>
        </authorList>
    </citation>
    <scope>NUCLEOTIDE SEQUENCE [LARGE SCALE GENOMIC DNA]</scope>
    <source>
        <strain evidence="4">H99 / ATCC 208821 / CBS 10515 / FGSC 9487</strain>
    </source>
</reference>
<proteinExistence type="predicted"/>
<dbReference type="VEuPathDB" id="FungiDB:CNAG_01356"/>
<accession>J9VJZ0</accession>
<feature type="region of interest" description="Disordered" evidence="1">
    <location>
        <begin position="232"/>
        <end position="320"/>
    </location>
</feature>
<feature type="compositionally biased region" description="Low complexity" evidence="1">
    <location>
        <begin position="1255"/>
        <end position="1265"/>
    </location>
</feature>
<feature type="compositionally biased region" description="Basic and acidic residues" evidence="1">
    <location>
        <begin position="1266"/>
        <end position="1275"/>
    </location>
</feature>
<feature type="compositionally biased region" description="Basic and acidic residues" evidence="1">
    <location>
        <begin position="1387"/>
        <end position="1401"/>
    </location>
</feature>
<feature type="region of interest" description="Disordered" evidence="1">
    <location>
        <begin position="1310"/>
        <end position="1340"/>
    </location>
</feature>
<feature type="transmembrane region" description="Helical" evidence="2">
    <location>
        <begin position="18"/>
        <end position="42"/>
    </location>
</feature>
<keyword evidence="2" id="KW-0472">Membrane</keyword>
<keyword evidence="2" id="KW-1133">Transmembrane helix</keyword>
<dbReference type="KEGG" id="cng:CNAG_01356"/>
<feature type="transmembrane region" description="Helical" evidence="2">
    <location>
        <begin position="537"/>
        <end position="557"/>
    </location>
</feature>
<keyword evidence="4" id="KW-1185">Reference proteome</keyword>
<feature type="compositionally biased region" description="Polar residues" evidence="1">
    <location>
        <begin position="250"/>
        <end position="270"/>
    </location>
</feature>
<feature type="compositionally biased region" description="Low complexity" evidence="1">
    <location>
        <begin position="232"/>
        <end position="241"/>
    </location>
</feature>
<sequence length="1419" mass="154080">MAGWIVLKLGVQDSDNGVWAAVAVSIMLLPGTAAWLAIFVMLSRPAHYDRQAKSRLSNVRRAAFGAGGISHSTLCPRILPLSSATTCVGVILAGVLGDSARYIILAWTATYIAILVGCGAMGLWQMARTPRKGMIRLRGESRMSMYEEKSDFILAEKGEEGLRVGATCLDGNANGLEQLKRSDSWVSSPSHGQTLISSFEYSSETDAASSYRTPKSKLSSLSLKAPQFGQQSIISPSSSHHLSPDHQDISSEGSWLSHDTNSQSTISEWSFPSPEPAITRPRSLASPAINANLPKPGQTRMPGGLKSSDTTAYTGTLTSTPGSAICSPDGSMLAAYSPDPFRPMPRGFESLTSYPISSSQLGESRVSLAPSRVTTPMDMAGNVPVEMASAKQSSTWRTQNYQSFNQPMASGTTLANSLDLKTPDAKSRSRISVTDHRAPPPPPIPSNMPLPPTPMFARSSTLWEMSSSIQGKESMEMLLGGEEGVWVPVDEQVAGAERWGVSGRGVGIVAVAGNVACFTLGLPFLLHHGRVGHIANVLYLVSLLLPCLFLSLTSYILKYRLSESLHHRVNIGSTKSASTGATGHKSLALISESQLSLPVSISPKLTPPHPKLGSVSEIHNSNLNVSRLVHRKPSLTTYVTADKDGSSSHPGRITFADRSPTRRHTVYGNFTMRDLEAEEVMRKNLSRKSGDVWIQNGHAIEGGGFMSRAAEMFKPVPAMRVLVNQPLDAREKNTVKNLRGGVVSMIAKRTSGFFEGRRHSALLHAEAAGTTAGQYEEACVDGTSSACPLASSPRSLTATNFDTERPLSHASGHQSFGSTDEVNTLPAVQIYHATRGRMSNGPTLIFGKRMSNQRLKRTISVGEGAGLELDWLTDDFVPNLRPSVDIRSDPSDEQTQCLPHTSQPDKQRYDITEQKRPLSEQFDCNVDAENSYTRAPSFHNLSFKDQSTPHQSRRPSDKHHIYNQSSSVDSSRSPECYAVESSSKLSKDESTQNAHTLVHKSSFGLPRLKEEDFTADVRKSFEELSRPIVRYDVQSAGIDLPPIPRSLTIAHHNLSPVTENKEDSFSETSMILSRSCVEDMHLALQLDASSFNQSIAQGTKEHVRTVQDSEGSFLASPMSTKVEDAVEEMERMMAMDTPTREDFVVPPSFSTTAPSGRLRSASDISMSTSSSSAVTDTKSDNCHFGGLTKNGPPIPITPPAYRQPPGLPTVVSHPHPPPLARTPSSTFGLREQTKLRHFCIPEPHPPVQRLLPKQSSDSIYSTSSRIESESSDKEPTFSPKIRGYQPSKMEMKIAKQLDERNRWRSIDANSRERREVAEKPAIRSAVQHNKGSTFEPTVRSGPLKPLQVIVEKQANRTRLNNPKPASKAAKGFSVLLHDGQGGPKVSLDGRSEKGKGKENARGSKASSSSATVCVKGLRA</sequence>
<gene>
    <name evidence="3" type="ORF">CNAG_01356</name>
</gene>
<feature type="compositionally biased region" description="Basic and acidic residues" evidence="1">
    <location>
        <begin position="421"/>
        <end position="438"/>
    </location>
</feature>
<feature type="compositionally biased region" description="Polar residues" evidence="1">
    <location>
        <begin position="937"/>
        <end position="950"/>
    </location>
</feature>
<feature type="compositionally biased region" description="Polar residues" evidence="1">
    <location>
        <begin position="962"/>
        <end position="973"/>
    </location>
</feature>
<feature type="compositionally biased region" description="Pro residues" evidence="1">
    <location>
        <begin position="439"/>
        <end position="451"/>
    </location>
</feature>
<feature type="compositionally biased region" description="Low complexity" evidence="1">
    <location>
        <begin position="1161"/>
        <end position="1176"/>
    </location>
</feature>
<feature type="compositionally biased region" description="Polar residues" evidence="1">
    <location>
        <begin position="307"/>
        <end position="320"/>
    </location>
</feature>
<feature type="region of interest" description="Disordered" evidence="1">
    <location>
        <begin position="882"/>
        <end position="910"/>
    </location>
</feature>
<feature type="transmembrane region" description="Helical" evidence="2">
    <location>
        <begin position="506"/>
        <end position="525"/>
    </location>
</feature>
<organism evidence="3 4">
    <name type="scientific">Cryptococcus neoformans (strain H99 / ATCC 208821 / CBS 10515 / FGSC 9487)</name>
    <name type="common">Cryptococcus neoformans var. grubii serotype A</name>
    <dbReference type="NCBI Taxonomy" id="235443"/>
    <lineage>
        <taxon>Eukaryota</taxon>
        <taxon>Fungi</taxon>
        <taxon>Dikarya</taxon>
        <taxon>Basidiomycota</taxon>
        <taxon>Agaricomycotina</taxon>
        <taxon>Tremellomycetes</taxon>
        <taxon>Tremellales</taxon>
        <taxon>Cryptococcaceae</taxon>
        <taxon>Cryptococcus</taxon>
        <taxon>Cryptococcus neoformans species complex</taxon>
    </lineage>
</organism>
<feature type="region of interest" description="Disordered" evidence="1">
    <location>
        <begin position="937"/>
        <end position="998"/>
    </location>
</feature>
<evidence type="ECO:0000313" key="3">
    <source>
        <dbReference type="EMBL" id="AFR94787.2"/>
    </source>
</evidence>